<name>A0ACD5Y297_AVESA</name>
<evidence type="ECO:0000313" key="1">
    <source>
        <dbReference type="EnsemblPlants" id="AVESA.00010b.r2.5CG0874990.1.CDS"/>
    </source>
</evidence>
<reference evidence="1" key="1">
    <citation type="submission" date="2021-05" db="EMBL/GenBank/DDBJ databases">
        <authorList>
            <person name="Scholz U."/>
            <person name="Mascher M."/>
            <person name="Fiebig A."/>
        </authorList>
    </citation>
    <scope>NUCLEOTIDE SEQUENCE [LARGE SCALE GENOMIC DNA]</scope>
</reference>
<dbReference type="Proteomes" id="UP001732700">
    <property type="component" value="Chromosome 5C"/>
</dbReference>
<accession>A0ACD5Y297</accession>
<organism evidence="1 2">
    <name type="scientific">Avena sativa</name>
    <name type="common">Oat</name>
    <dbReference type="NCBI Taxonomy" id="4498"/>
    <lineage>
        <taxon>Eukaryota</taxon>
        <taxon>Viridiplantae</taxon>
        <taxon>Streptophyta</taxon>
        <taxon>Embryophyta</taxon>
        <taxon>Tracheophyta</taxon>
        <taxon>Spermatophyta</taxon>
        <taxon>Magnoliopsida</taxon>
        <taxon>Liliopsida</taxon>
        <taxon>Poales</taxon>
        <taxon>Poaceae</taxon>
        <taxon>BOP clade</taxon>
        <taxon>Pooideae</taxon>
        <taxon>Poodae</taxon>
        <taxon>Poeae</taxon>
        <taxon>Poeae Chloroplast Group 1 (Aveneae type)</taxon>
        <taxon>Aveninae</taxon>
        <taxon>Avena</taxon>
    </lineage>
</organism>
<keyword evidence="2" id="KW-1185">Reference proteome</keyword>
<dbReference type="EnsemblPlants" id="AVESA.00010b.r2.5CG0874990.1">
    <property type="protein sequence ID" value="AVESA.00010b.r2.5CG0874990.1.CDS"/>
    <property type="gene ID" value="AVESA.00010b.r2.5CG0874990"/>
</dbReference>
<protein>
    <submittedName>
        <fullName evidence="1">Uncharacterized protein</fullName>
    </submittedName>
</protein>
<proteinExistence type="predicted"/>
<sequence length="736" mass="83481">MRLLRDHQQYCVCIQHSCPPTAQRRHGTQQQQCLHLILEVDLHGRELICMALEDIQVFNNTVPSRSITVAARAQHAWNEWEIQCLVLVSFSLQAFLLFSAGFRKRYGFRALRVLLWLAYLSADSVAVLVLGRLHTGDPDHQLVLFWAPFLLLHLGGQETITAFSMEDCTLWKRHLLNLTTQVALAIYIVGKQSKWDKQLVPPMVLMFIAGTIKYAERTYALWRAGSWAPGRSLLTGTRTIFPESPSEKLASILSSEESIEKNFKLVMEVANEEFHESMGFFMNVWTKRYSGHACARTRTEKEAIVRGFTSTDNGADLAYMFSEIRLSLIYDYLYTKLGNLKGVFNRLTTLVLISTTLVVFVLDRPCKVDHHNRGNSCNGVDVCVSYILLVGAVVLEISSILMWLMSSYWPYMTISYLQGGDRNIAYQCAGRVLHIIIKHLRPRPTAGRVEWSGELQQYNMIDEYIQKEEQPVSWLEKMMRHVHIKQAYTAKHILVSPEVKKVLLDKLCEIAVTPKFAFTGFHGEWATAWAATRPQQASEISVARKGLGVSNIQGMDFVSSALVWHLVTDICLVADETPTVGSKFRTCSQHLSNYIMYLFAQCKLMLDSEGLVVLEVGRFILEKVCFPQEQVGDAADRGKLIQGLSSLSTMKELQDMFFIDKRYDLGIDRVPRVSSELLKSEAANDRWELIAMVWVEMLCYIASNCAPGFHAEHLSAGGEFLTHAKLLVFLPNVQES</sequence>
<reference evidence="1" key="2">
    <citation type="submission" date="2025-09" db="UniProtKB">
        <authorList>
            <consortium name="EnsemblPlants"/>
        </authorList>
    </citation>
    <scope>IDENTIFICATION</scope>
</reference>
<evidence type="ECO:0000313" key="2">
    <source>
        <dbReference type="Proteomes" id="UP001732700"/>
    </source>
</evidence>